<dbReference type="SMART" id="SM00710">
    <property type="entry name" value="PbH1"/>
    <property type="match status" value="4"/>
</dbReference>
<keyword evidence="3 5" id="KW-0326">Glycosidase</keyword>
<evidence type="ECO:0000256" key="4">
    <source>
        <dbReference type="PROSITE-ProRule" id="PRU10052"/>
    </source>
</evidence>
<keyword evidence="6" id="KW-0732">Signal</keyword>
<sequence>MSLKMYRYSSSWFINVLFGLLLLQKGSARDLRTVTEPKTPQICTTLKATSGDESKTIQKALNSCAKGKAVELSFGTFYSGPLSIPSGVSLLVASGTILKALPDPSLYDLGAKTCGTQDQYGVGCRAFITIHGATGSGVYGKGTIDGQGGVTMTGKSEAWWKMPANTNIKGGARNAPRLIQINDSMDITLYQITLKNSPLYHVATSKTYGFTVWGITIDTPSSAPNTDGVDPMGSQNVTIAYCNISTGDDNVAIKAITAPSEHISVVNNHFGSGHGMSIGSEITYGANDVTVSGLTLDGATNGLRIKSNTFRGGLVTGVSYTNVCMRNVKNPIVMDMEYGRTVTGNLTPEFRNITFTNVKVLTDGTFTFDGLSDSRPIKASFNDVHIKKGSKWVSKHATLSGKWAEDATGSVCGNSGNKQFQQ</sequence>
<evidence type="ECO:0000256" key="6">
    <source>
        <dbReference type="SAM" id="SignalP"/>
    </source>
</evidence>
<dbReference type="SUPFAM" id="SSF51126">
    <property type="entry name" value="Pectin lyase-like"/>
    <property type="match status" value="1"/>
</dbReference>
<accession>A0A191XT36</accession>
<comment type="similarity">
    <text evidence="1 5">Belongs to the glycosyl hydrolase 28 family.</text>
</comment>
<feature type="active site" evidence="4">
    <location>
        <position position="274"/>
    </location>
</feature>
<feature type="chain" id="PRO_5008249630" evidence="6">
    <location>
        <begin position="29"/>
        <end position="422"/>
    </location>
</feature>
<evidence type="ECO:0000256" key="1">
    <source>
        <dbReference type="ARBA" id="ARBA00008834"/>
    </source>
</evidence>
<dbReference type="Pfam" id="PF00295">
    <property type="entry name" value="Glyco_hydro_28"/>
    <property type="match status" value="1"/>
</dbReference>
<dbReference type="InterPro" id="IPR000743">
    <property type="entry name" value="Glyco_hydro_28"/>
</dbReference>
<reference evidence="7" key="1">
    <citation type="journal article" date="2016" name="Sci. Rep.">
        <title>Horizontal Gene Transfer of Pectinases from Bacteria Preceded the Diversification of Stick and Leaf Insects.</title>
        <authorList>
            <person name="Shelomi M."/>
            <person name="Danchin E.G."/>
            <person name="Heckel D."/>
            <person name="Wipfler B."/>
            <person name="Bradler S."/>
            <person name="Zhou X."/>
            <person name="Pauchet Y."/>
        </authorList>
    </citation>
    <scope>NUCLEOTIDE SEQUENCE</scope>
    <source>
        <strain evidence="7">RAR6</strain>
        <tissue evidence="7">Midgut</tissue>
    </source>
</reference>
<dbReference type="GO" id="GO:0005975">
    <property type="term" value="P:carbohydrate metabolic process"/>
    <property type="evidence" value="ECO:0007669"/>
    <property type="project" value="InterPro"/>
</dbReference>
<protein>
    <submittedName>
        <fullName evidence="7">Glycoside hydrolase family 28</fullName>
    </submittedName>
</protein>
<dbReference type="Gene3D" id="2.160.20.10">
    <property type="entry name" value="Single-stranded right-handed beta-helix, Pectin lyase-like"/>
    <property type="match status" value="1"/>
</dbReference>
<dbReference type="GO" id="GO:0004650">
    <property type="term" value="F:polygalacturonase activity"/>
    <property type="evidence" value="ECO:0007669"/>
    <property type="project" value="InterPro"/>
</dbReference>
<dbReference type="InterPro" id="IPR051801">
    <property type="entry name" value="GH28_Enzymes"/>
</dbReference>
<dbReference type="PANTHER" id="PTHR31339">
    <property type="entry name" value="PECTIN LYASE-RELATED"/>
    <property type="match status" value="1"/>
</dbReference>
<proteinExistence type="evidence at transcript level"/>
<organism evidence="7">
    <name type="scientific">Ramulus artemis</name>
    <dbReference type="NCBI Taxonomy" id="1390046"/>
    <lineage>
        <taxon>Eukaryota</taxon>
        <taxon>Metazoa</taxon>
        <taxon>Ecdysozoa</taxon>
        <taxon>Arthropoda</taxon>
        <taxon>Hexapoda</taxon>
        <taxon>Insecta</taxon>
        <taxon>Pterygota</taxon>
        <taxon>Neoptera</taxon>
        <taxon>Polyneoptera</taxon>
        <taxon>Phasmatodea</taxon>
        <taxon>Verophasmatodea</taxon>
        <taxon>Anareolatae</taxon>
        <taxon>Phasmatidae</taxon>
        <taxon>Clitumninae</taxon>
        <taxon>Clitumnini</taxon>
        <taxon>Ramulus</taxon>
    </lineage>
</organism>
<dbReference type="PROSITE" id="PS00502">
    <property type="entry name" value="POLYGALACTURONASE"/>
    <property type="match status" value="1"/>
</dbReference>
<dbReference type="AlphaFoldDB" id="A0A191XT36"/>
<keyword evidence="2 5" id="KW-0378">Hydrolase</keyword>
<evidence type="ECO:0000256" key="5">
    <source>
        <dbReference type="RuleBase" id="RU361169"/>
    </source>
</evidence>
<evidence type="ECO:0000313" key="7">
    <source>
        <dbReference type="EMBL" id="ANJ43641.1"/>
    </source>
</evidence>
<dbReference type="InterPro" id="IPR012334">
    <property type="entry name" value="Pectin_lyas_fold"/>
</dbReference>
<evidence type="ECO:0000256" key="3">
    <source>
        <dbReference type="ARBA" id="ARBA00023295"/>
    </source>
</evidence>
<dbReference type="EMBL" id="KT921968">
    <property type="protein sequence ID" value="ANJ43641.1"/>
    <property type="molecule type" value="mRNA"/>
</dbReference>
<dbReference type="InterPro" id="IPR011050">
    <property type="entry name" value="Pectin_lyase_fold/virulence"/>
</dbReference>
<dbReference type="InterPro" id="IPR006626">
    <property type="entry name" value="PbH1"/>
</dbReference>
<name>A0A191XT36_9NEOP</name>
<dbReference type="PANTHER" id="PTHR31339:SF9">
    <property type="entry name" value="PLASMIN AND FIBRONECTIN-BINDING PROTEIN A"/>
    <property type="match status" value="1"/>
</dbReference>
<feature type="signal peptide" evidence="6">
    <location>
        <begin position="1"/>
        <end position="28"/>
    </location>
</feature>
<evidence type="ECO:0000256" key="2">
    <source>
        <dbReference type="ARBA" id="ARBA00022801"/>
    </source>
</evidence>